<organism evidence="2">
    <name type="scientific">Blautia glucerasea</name>
    <dbReference type="NCBI Taxonomy" id="536633"/>
    <lineage>
        <taxon>Bacteria</taxon>
        <taxon>Bacillati</taxon>
        <taxon>Bacillota</taxon>
        <taxon>Clostridia</taxon>
        <taxon>Lachnospirales</taxon>
        <taxon>Lachnospiraceae</taxon>
        <taxon>Blautia</taxon>
    </lineage>
</organism>
<evidence type="ECO:0000313" key="2">
    <source>
        <dbReference type="EMBL" id="VYT00347.1"/>
    </source>
</evidence>
<protein>
    <recommendedName>
        <fullName evidence="3">DUF624 domain-containing protein</fullName>
    </recommendedName>
</protein>
<dbReference type="AlphaFoldDB" id="A0A6N2T4J1"/>
<dbReference type="InterPro" id="IPR006938">
    <property type="entry name" value="DUF624"/>
</dbReference>
<name>A0A6N2T4J1_9FIRM</name>
<accession>A0A6N2T4J1</accession>
<feature type="transmembrane region" description="Helical" evidence="1">
    <location>
        <begin position="71"/>
        <end position="91"/>
    </location>
</feature>
<reference evidence="2" key="1">
    <citation type="submission" date="2019-11" db="EMBL/GenBank/DDBJ databases">
        <authorList>
            <person name="Feng L."/>
        </authorList>
    </citation>
    <scope>NUCLEOTIDE SEQUENCE</scope>
    <source>
        <strain evidence="2">BgluceraseaLFYP119</strain>
    </source>
</reference>
<keyword evidence="1" id="KW-0812">Transmembrane</keyword>
<feature type="transmembrane region" description="Helical" evidence="1">
    <location>
        <begin position="177"/>
        <end position="200"/>
    </location>
</feature>
<evidence type="ECO:0008006" key="3">
    <source>
        <dbReference type="Google" id="ProtNLM"/>
    </source>
</evidence>
<gene>
    <name evidence="2" type="ORF">BGLFYP119_01425</name>
</gene>
<proteinExistence type="predicted"/>
<dbReference type="Pfam" id="PF04854">
    <property type="entry name" value="DUF624"/>
    <property type="match status" value="1"/>
</dbReference>
<feature type="transmembrane region" description="Helical" evidence="1">
    <location>
        <begin position="103"/>
        <end position="129"/>
    </location>
</feature>
<keyword evidence="1" id="KW-1133">Transmembrane helix</keyword>
<dbReference type="EMBL" id="CACRST010000013">
    <property type="protein sequence ID" value="VYT00347.1"/>
    <property type="molecule type" value="Genomic_DNA"/>
</dbReference>
<evidence type="ECO:0000256" key="1">
    <source>
        <dbReference type="SAM" id="Phobius"/>
    </source>
</evidence>
<sequence length="224" mass="25499">MGRFFNMDNKFFVFMGKVADLCLLNLVCILCCIPVVTAGASLTALYYVTMKMVRNEEAYIFRSFFKSFKQNFRQATVINLIMLVAALVLYLDTKIVGGMGNSFGKILGIIFAMFTMVYLIIFLYLYPILAKFYNSIKNTFKNAILMGIRHLPYTFLMLAISACPLLIFLIPSFQVSSILLMLFVLMGPAAIAYCNSLFFVRIFDKYIPTEEQSDAYVSAEEKIQ</sequence>
<dbReference type="RefSeq" id="WP_156353762.1">
    <property type="nucleotide sequence ID" value="NZ_CACRST010000013.1"/>
</dbReference>
<feature type="transmembrane region" description="Helical" evidence="1">
    <location>
        <begin position="23"/>
        <end position="50"/>
    </location>
</feature>
<keyword evidence="1" id="KW-0472">Membrane</keyword>
<feature type="transmembrane region" description="Helical" evidence="1">
    <location>
        <begin position="150"/>
        <end position="171"/>
    </location>
</feature>